<evidence type="ECO:0000313" key="2">
    <source>
        <dbReference type="EMBL" id="VVA91141.1"/>
    </source>
</evidence>
<gene>
    <name evidence="2" type="ORF">ANE_LOCUS1586</name>
</gene>
<dbReference type="Proteomes" id="UP000489600">
    <property type="component" value="Unassembled WGS sequence"/>
</dbReference>
<dbReference type="GO" id="GO:0006508">
    <property type="term" value="P:proteolysis"/>
    <property type="evidence" value="ECO:0007669"/>
    <property type="project" value="InterPro"/>
</dbReference>
<comment type="caution">
    <text evidence="2">The sequence shown here is derived from an EMBL/GenBank/DDBJ whole genome shotgun (WGS) entry which is preliminary data.</text>
</comment>
<keyword evidence="3" id="KW-1185">Reference proteome</keyword>
<dbReference type="AlphaFoldDB" id="A0A565AP53"/>
<reference evidence="2" key="1">
    <citation type="submission" date="2019-07" db="EMBL/GenBank/DDBJ databases">
        <authorList>
            <person name="Dittberner H."/>
        </authorList>
    </citation>
    <scope>NUCLEOTIDE SEQUENCE [LARGE SCALE GENOMIC DNA]</scope>
</reference>
<dbReference type="SUPFAM" id="SSF54001">
    <property type="entry name" value="Cysteine proteinases"/>
    <property type="match status" value="1"/>
</dbReference>
<evidence type="ECO:0000259" key="1">
    <source>
        <dbReference type="Pfam" id="PF00112"/>
    </source>
</evidence>
<dbReference type="EMBL" id="CABITT030000001">
    <property type="protein sequence ID" value="VVA91141.1"/>
    <property type="molecule type" value="Genomic_DNA"/>
</dbReference>
<dbReference type="InterPro" id="IPR038765">
    <property type="entry name" value="Papain-like_cys_pep_sf"/>
</dbReference>
<dbReference type="OrthoDB" id="65740at2759"/>
<proteinExistence type="predicted"/>
<protein>
    <recommendedName>
        <fullName evidence="1">Peptidase C1A papain C-terminal domain-containing protein</fullName>
    </recommendedName>
</protein>
<dbReference type="InterPro" id="IPR000668">
    <property type="entry name" value="Peptidase_C1A_C"/>
</dbReference>
<name>A0A565AP53_9BRAS</name>
<accession>A0A565AP53</accession>
<dbReference type="Pfam" id="PF00112">
    <property type="entry name" value="Peptidase_C1"/>
    <property type="match status" value="1"/>
</dbReference>
<feature type="domain" description="Peptidase C1A papain C-terminal" evidence="1">
    <location>
        <begin position="29"/>
        <end position="90"/>
    </location>
</feature>
<dbReference type="GO" id="GO:0008234">
    <property type="term" value="F:cysteine-type peptidase activity"/>
    <property type="evidence" value="ECO:0007669"/>
    <property type="project" value="InterPro"/>
</dbReference>
<organism evidence="2 3">
    <name type="scientific">Arabis nemorensis</name>
    <dbReference type="NCBI Taxonomy" id="586526"/>
    <lineage>
        <taxon>Eukaryota</taxon>
        <taxon>Viridiplantae</taxon>
        <taxon>Streptophyta</taxon>
        <taxon>Embryophyta</taxon>
        <taxon>Tracheophyta</taxon>
        <taxon>Spermatophyta</taxon>
        <taxon>Magnoliopsida</taxon>
        <taxon>eudicotyledons</taxon>
        <taxon>Gunneridae</taxon>
        <taxon>Pentapetalae</taxon>
        <taxon>rosids</taxon>
        <taxon>malvids</taxon>
        <taxon>Brassicales</taxon>
        <taxon>Brassicaceae</taxon>
        <taxon>Arabideae</taxon>
        <taxon>Arabis</taxon>
    </lineage>
</organism>
<evidence type="ECO:0000313" key="3">
    <source>
        <dbReference type="Proteomes" id="UP000489600"/>
    </source>
</evidence>
<dbReference type="Gene3D" id="3.90.70.10">
    <property type="entry name" value="Cysteine proteinases"/>
    <property type="match status" value="1"/>
</dbReference>
<sequence>MKELLKKKIVSTDAKNQNGNLTLNSALRDLRILEKGLVVVSMDVHSDFYEYKGDSARIHMFLLTGYGTENGVHYWRIQNSWGRGWGENGFGGY</sequence>